<dbReference type="AlphaFoldDB" id="A0A3D3RCX3"/>
<name>A0A3D3RCX3_9PLAN</name>
<organism evidence="1 2">
    <name type="scientific">Gimesia maris</name>
    <dbReference type="NCBI Taxonomy" id="122"/>
    <lineage>
        <taxon>Bacteria</taxon>
        <taxon>Pseudomonadati</taxon>
        <taxon>Planctomycetota</taxon>
        <taxon>Planctomycetia</taxon>
        <taxon>Planctomycetales</taxon>
        <taxon>Planctomycetaceae</taxon>
        <taxon>Gimesia</taxon>
    </lineage>
</organism>
<dbReference type="Proteomes" id="UP000263642">
    <property type="component" value="Unassembled WGS sequence"/>
</dbReference>
<dbReference type="EMBL" id="DQAY01000169">
    <property type="protein sequence ID" value="HCO26694.1"/>
    <property type="molecule type" value="Genomic_DNA"/>
</dbReference>
<sequence>TERRASGLTVPQAHHIFPVRHFTTKIGEWLCCCGIDLDSSQNGVWLPSCDYPGRIASIHTGRDNSKIYTAYVLAQLRGAKSCADAKNILVGIKQELLNGTLALNRANPTDHPC</sequence>
<proteinExistence type="predicted"/>
<feature type="non-terminal residue" evidence="1">
    <location>
        <position position="1"/>
    </location>
</feature>
<gene>
    <name evidence="1" type="ORF">DIT97_28135</name>
</gene>
<evidence type="ECO:0000313" key="2">
    <source>
        <dbReference type="Proteomes" id="UP000263642"/>
    </source>
</evidence>
<comment type="caution">
    <text evidence="1">The sequence shown here is derived from an EMBL/GenBank/DDBJ whole genome shotgun (WGS) entry which is preliminary data.</text>
</comment>
<protein>
    <submittedName>
        <fullName evidence="1">Uncharacterized protein</fullName>
    </submittedName>
</protein>
<reference evidence="1 2" key="1">
    <citation type="journal article" date="2018" name="Nat. Biotechnol.">
        <title>A standardized bacterial taxonomy based on genome phylogeny substantially revises the tree of life.</title>
        <authorList>
            <person name="Parks D.H."/>
            <person name="Chuvochina M."/>
            <person name="Waite D.W."/>
            <person name="Rinke C."/>
            <person name="Skarshewski A."/>
            <person name="Chaumeil P.A."/>
            <person name="Hugenholtz P."/>
        </authorList>
    </citation>
    <scope>NUCLEOTIDE SEQUENCE [LARGE SCALE GENOMIC DNA]</scope>
    <source>
        <strain evidence="1">UBA9375</strain>
    </source>
</reference>
<dbReference type="InterPro" id="IPR032871">
    <property type="entry name" value="AHH_dom_containing"/>
</dbReference>
<evidence type="ECO:0000313" key="1">
    <source>
        <dbReference type="EMBL" id="HCO26694.1"/>
    </source>
</evidence>
<dbReference type="Pfam" id="PF14412">
    <property type="entry name" value="AHH"/>
    <property type="match status" value="1"/>
</dbReference>
<accession>A0A3D3RCX3</accession>